<dbReference type="Proteomes" id="UP000030640">
    <property type="component" value="Unassembled WGS sequence"/>
</dbReference>
<dbReference type="RefSeq" id="XP_008818958.1">
    <property type="nucleotide sequence ID" value="XM_008820736.1"/>
</dbReference>
<keyword evidence="3" id="KW-1185">Reference proteome</keyword>
<protein>
    <submittedName>
        <fullName evidence="2">Uncharacterized protein</fullName>
    </submittedName>
</protein>
<proteinExistence type="predicted"/>
<feature type="compositionally biased region" description="Polar residues" evidence="1">
    <location>
        <begin position="49"/>
        <end position="60"/>
    </location>
</feature>
<evidence type="ECO:0000256" key="1">
    <source>
        <dbReference type="SAM" id="MobiDB-lite"/>
    </source>
</evidence>
<gene>
    <name evidence="2" type="ORF">C922_05164</name>
</gene>
<feature type="region of interest" description="Disordered" evidence="1">
    <location>
        <begin position="31"/>
        <end position="108"/>
    </location>
</feature>
<dbReference type="GeneID" id="20040438"/>
<feature type="compositionally biased region" description="Basic and acidic residues" evidence="1">
    <location>
        <begin position="32"/>
        <end position="46"/>
    </location>
</feature>
<evidence type="ECO:0000313" key="3">
    <source>
        <dbReference type="Proteomes" id="UP000030640"/>
    </source>
</evidence>
<reference evidence="2 3" key="1">
    <citation type="submission" date="2013-02" db="EMBL/GenBank/DDBJ databases">
        <title>The Genome Sequence of Plasmodium inui San Antonio 1.</title>
        <authorList>
            <consortium name="The Broad Institute Genome Sequencing Platform"/>
            <consortium name="The Broad Institute Genome Sequencing Center for Infectious Disease"/>
            <person name="Neafsey D."/>
            <person name="Cheeseman I."/>
            <person name="Volkman S."/>
            <person name="Adams J."/>
            <person name="Walker B."/>
            <person name="Young S.K."/>
            <person name="Zeng Q."/>
            <person name="Gargeya S."/>
            <person name="Fitzgerald M."/>
            <person name="Haas B."/>
            <person name="Abouelleil A."/>
            <person name="Alvarado L."/>
            <person name="Arachchi H.M."/>
            <person name="Berlin A.M."/>
            <person name="Chapman S.B."/>
            <person name="Dewar J."/>
            <person name="Goldberg J."/>
            <person name="Griggs A."/>
            <person name="Gujja S."/>
            <person name="Hansen M."/>
            <person name="Howarth C."/>
            <person name="Imamovic A."/>
            <person name="Larimer J."/>
            <person name="McCowan C."/>
            <person name="Murphy C."/>
            <person name="Neiman D."/>
            <person name="Pearson M."/>
            <person name="Priest M."/>
            <person name="Roberts A."/>
            <person name="Saif S."/>
            <person name="Shea T."/>
            <person name="Sisk P."/>
            <person name="Sykes S."/>
            <person name="Wortman J."/>
            <person name="Nusbaum C."/>
            <person name="Birren B."/>
        </authorList>
    </citation>
    <scope>NUCLEOTIDE SEQUENCE [LARGE SCALE GENOMIC DNA]</scope>
    <source>
        <strain evidence="2 3">San Antonio 1</strain>
    </source>
</reference>
<name>W6ZYT6_9APIC</name>
<organism evidence="2 3">
    <name type="scientific">Plasmodium inui San Antonio 1</name>
    <dbReference type="NCBI Taxonomy" id="1237626"/>
    <lineage>
        <taxon>Eukaryota</taxon>
        <taxon>Sar</taxon>
        <taxon>Alveolata</taxon>
        <taxon>Apicomplexa</taxon>
        <taxon>Aconoidasida</taxon>
        <taxon>Haemosporida</taxon>
        <taxon>Plasmodiidae</taxon>
        <taxon>Plasmodium</taxon>
        <taxon>Plasmodium (Plasmodium)</taxon>
    </lineage>
</organism>
<accession>W6ZYT6</accession>
<sequence>MRGDLEKKAANGADLQIKNKTEAKLFQYAIRTEGDTQRPAQKEKDQFGINRSKSRQTGTQRHIESSEFPRYEKESKETEEKDKLAQNADTRCPREEENRNISSSIRTN</sequence>
<dbReference type="EMBL" id="KI965501">
    <property type="protein sequence ID" value="EUD64450.1"/>
    <property type="molecule type" value="Genomic_DNA"/>
</dbReference>
<dbReference type="AlphaFoldDB" id="W6ZYT6"/>
<feature type="compositionally biased region" description="Basic and acidic residues" evidence="1">
    <location>
        <begin position="61"/>
        <end position="84"/>
    </location>
</feature>
<dbReference type="VEuPathDB" id="PlasmoDB:C922_05164"/>
<evidence type="ECO:0000313" key="2">
    <source>
        <dbReference type="EMBL" id="EUD64450.1"/>
    </source>
</evidence>